<feature type="non-terminal residue" evidence="2">
    <location>
        <position position="1"/>
    </location>
</feature>
<evidence type="ECO:0000313" key="3">
    <source>
        <dbReference type="Proteomes" id="UP001219934"/>
    </source>
</evidence>
<evidence type="ECO:0000313" key="2">
    <source>
        <dbReference type="EMBL" id="KAJ4932194.1"/>
    </source>
</evidence>
<sequence>MEEVGMAEIQANVGERWGGGEDDEQRTVEHRGVEAVELSGSSRIQAAAAASFVTSFFTNSVMASRSP</sequence>
<evidence type="ECO:0000256" key="1">
    <source>
        <dbReference type="SAM" id="MobiDB-lite"/>
    </source>
</evidence>
<protein>
    <submittedName>
        <fullName evidence="2">Uncharacterized protein</fullName>
    </submittedName>
</protein>
<proteinExistence type="predicted"/>
<keyword evidence="3" id="KW-1185">Reference proteome</keyword>
<comment type="caution">
    <text evidence="2">The sequence shown here is derived from an EMBL/GenBank/DDBJ whole genome shotgun (WGS) entry which is preliminary data.</text>
</comment>
<dbReference type="EMBL" id="JAPTMU010000014">
    <property type="protein sequence ID" value="KAJ4932194.1"/>
    <property type="molecule type" value="Genomic_DNA"/>
</dbReference>
<organism evidence="2 3">
    <name type="scientific">Pogonophryne albipinna</name>
    <dbReference type="NCBI Taxonomy" id="1090488"/>
    <lineage>
        <taxon>Eukaryota</taxon>
        <taxon>Metazoa</taxon>
        <taxon>Chordata</taxon>
        <taxon>Craniata</taxon>
        <taxon>Vertebrata</taxon>
        <taxon>Euteleostomi</taxon>
        <taxon>Actinopterygii</taxon>
        <taxon>Neopterygii</taxon>
        <taxon>Teleostei</taxon>
        <taxon>Neoteleostei</taxon>
        <taxon>Acanthomorphata</taxon>
        <taxon>Eupercaria</taxon>
        <taxon>Perciformes</taxon>
        <taxon>Notothenioidei</taxon>
        <taxon>Pogonophryne</taxon>
    </lineage>
</organism>
<dbReference type="AlphaFoldDB" id="A0AAD6AWV6"/>
<name>A0AAD6AWV6_9TELE</name>
<feature type="region of interest" description="Disordered" evidence="1">
    <location>
        <begin position="1"/>
        <end position="27"/>
    </location>
</feature>
<gene>
    <name evidence="2" type="ORF">JOQ06_010619</name>
</gene>
<reference evidence="2" key="1">
    <citation type="submission" date="2022-11" db="EMBL/GenBank/DDBJ databases">
        <title>Chromosome-level genome of Pogonophryne albipinna.</title>
        <authorList>
            <person name="Jo E."/>
        </authorList>
    </citation>
    <scope>NUCLEOTIDE SEQUENCE</scope>
    <source>
        <strain evidence="2">SGF0006</strain>
        <tissue evidence="2">Muscle</tissue>
    </source>
</reference>
<accession>A0AAD6AWV6</accession>
<dbReference type="Proteomes" id="UP001219934">
    <property type="component" value="Unassembled WGS sequence"/>
</dbReference>